<dbReference type="Proteomes" id="UP001281761">
    <property type="component" value="Unassembled WGS sequence"/>
</dbReference>
<evidence type="ECO:0000313" key="1">
    <source>
        <dbReference type="EMBL" id="KAK2942176.1"/>
    </source>
</evidence>
<protein>
    <submittedName>
        <fullName evidence="1">Uncharacterized protein</fullName>
    </submittedName>
</protein>
<accession>A0ABQ9WUS6</accession>
<name>A0ABQ9WUS6_9EUKA</name>
<gene>
    <name evidence="1" type="ORF">BLNAU_22903</name>
</gene>
<evidence type="ECO:0000313" key="2">
    <source>
        <dbReference type="Proteomes" id="UP001281761"/>
    </source>
</evidence>
<keyword evidence="2" id="KW-1185">Reference proteome</keyword>
<reference evidence="1 2" key="1">
    <citation type="journal article" date="2022" name="bioRxiv">
        <title>Genomics of Preaxostyla Flagellates Illuminates Evolutionary Transitions and the Path Towards Mitochondrial Loss.</title>
        <authorList>
            <person name="Novak L.V.F."/>
            <person name="Treitli S.C."/>
            <person name="Pyrih J."/>
            <person name="Halakuc P."/>
            <person name="Pipaliya S.V."/>
            <person name="Vacek V."/>
            <person name="Brzon O."/>
            <person name="Soukal P."/>
            <person name="Eme L."/>
            <person name="Dacks J.B."/>
            <person name="Karnkowska A."/>
            <person name="Elias M."/>
            <person name="Hampl V."/>
        </authorList>
    </citation>
    <scope>NUCLEOTIDE SEQUENCE [LARGE SCALE GENOMIC DNA]</scope>
    <source>
        <strain evidence="1">NAU3</strain>
        <tissue evidence="1">Gut</tissue>
    </source>
</reference>
<comment type="caution">
    <text evidence="1">The sequence shown here is derived from an EMBL/GenBank/DDBJ whole genome shotgun (WGS) entry which is preliminary data.</text>
</comment>
<organism evidence="1 2">
    <name type="scientific">Blattamonas nauphoetae</name>
    <dbReference type="NCBI Taxonomy" id="2049346"/>
    <lineage>
        <taxon>Eukaryota</taxon>
        <taxon>Metamonada</taxon>
        <taxon>Preaxostyla</taxon>
        <taxon>Oxymonadida</taxon>
        <taxon>Blattamonas</taxon>
    </lineage>
</organism>
<proteinExistence type="predicted"/>
<sequence length="221" mass="24440">MLYEWKEDGPEMTQSGKRMMQALLSLDLAISGIECGKAAMVASQLTRRRRLSRLTPTHFCGLSSDVGNALIAGADEQILRSRPIVQKWFARLGWSFSTRLSLIVTSSTSLSPNCSLIVGPCIVTRLSFSISTFGPSLNHLSFISSKWDARHISHHSTAIHDLKQRALGLVDISSHTFLLTFRPSSLPTQPDEFGVALLSFSDVEQFFDGTRLDWPALILSC</sequence>
<dbReference type="EMBL" id="JARBJD010000427">
    <property type="protein sequence ID" value="KAK2942176.1"/>
    <property type="molecule type" value="Genomic_DNA"/>
</dbReference>